<gene>
    <name evidence="2" type="ORF">JKG61_18795</name>
</gene>
<dbReference type="RefSeq" id="WP_202104512.1">
    <property type="nucleotide sequence ID" value="NZ_JAERTY010000011.1"/>
</dbReference>
<keyword evidence="1" id="KW-0812">Transmembrane</keyword>
<sequence>MKLNEIRAGTLGGSLCSIWASITLGDLLQTVVLAVVGTLVSYIMSRILQRSKGR</sequence>
<organism evidence="2 3">
    <name type="scientific">Sphingobacterium faecale</name>
    <dbReference type="NCBI Taxonomy" id="2803775"/>
    <lineage>
        <taxon>Bacteria</taxon>
        <taxon>Pseudomonadati</taxon>
        <taxon>Bacteroidota</taxon>
        <taxon>Sphingobacteriia</taxon>
        <taxon>Sphingobacteriales</taxon>
        <taxon>Sphingobacteriaceae</taxon>
        <taxon>Sphingobacterium</taxon>
    </lineage>
</organism>
<name>A0ABS1R7Z9_9SPHI</name>
<dbReference type="Proteomes" id="UP000625283">
    <property type="component" value="Unassembled WGS sequence"/>
</dbReference>
<keyword evidence="3" id="KW-1185">Reference proteome</keyword>
<reference evidence="2 3" key="1">
    <citation type="submission" date="2021-01" db="EMBL/GenBank/DDBJ databases">
        <title>C459-1 draft genome sequence.</title>
        <authorList>
            <person name="Zhang X.-F."/>
        </authorList>
    </citation>
    <scope>NUCLEOTIDE SEQUENCE [LARGE SCALE GENOMIC DNA]</scope>
    <source>
        <strain evidence="3">C459-1</strain>
    </source>
</reference>
<feature type="transmembrane region" description="Helical" evidence="1">
    <location>
        <begin position="27"/>
        <end position="48"/>
    </location>
</feature>
<keyword evidence="1" id="KW-0472">Membrane</keyword>
<evidence type="ECO:0000313" key="3">
    <source>
        <dbReference type="Proteomes" id="UP000625283"/>
    </source>
</evidence>
<dbReference type="EMBL" id="JAERTY010000011">
    <property type="protein sequence ID" value="MBL1410813.1"/>
    <property type="molecule type" value="Genomic_DNA"/>
</dbReference>
<comment type="caution">
    <text evidence="2">The sequence shown here is derived from an EMBL/GenBank/DDBJ whole genome shotgun (WGS) entry which is preliminary data.</text>
</comment>
<evidence type="ECO:0000313" key="2">
    <source>
        <dbReference type="EMBL" id="MBL1410813.1"/>
    </source>
</evidence>
<keyword evidence="1" id="KW-1133">Transmembrane helix</keyword>
<protein>
    <recommendedName>
        <fullName evidence="4">Holin</fullName>
    </recommendedName>
</protein>
<proteinExistence type="predicted"/>
<evidence type="ECO:0000256" key="1">
    <source>
        <dbReference type="SAM" id="Phobius"/>
    </source>
</evidence>
<evidence type="ECO:0008006" key="4">
    <source>
        <dbReference type="Google" id="ProtNLM"/>
    </source>
</evidence>
<accession>A0ABS1R7Z9</accession>